<dbReference type="InterPro" id="IPR008927">
    <property type="entry name" value="6-PGluconate_DH-like_C_sf"/>
</dbReference>
<proteinExistence type="inferred from homology"/>
<organism evidence="12 13">
    <name type="scientific">Leptospira gomenensis</name>
    <dbReference type="NCBI Taxonomy" id="2484974"/>
    <lineage>
        <taxon>Bacteria</taxon>
        <taxon>Pseudomonadati</taxon>
        <taxon>Spirochaetota</taxon>
        <taxon>Spirochaetia</taxon>
        <taxon>Leptospirales</taxon>
        <taxon>Leptospiraceae</taxon>
        <taxon>Leptospira</taxon>
    </lineage>
</organism>
<dbReference type="UniPathway" id="UPA00028">
    <property type="reaction ID" value="UER00004"/>
</dbReference>
<feature type="domain" description="Ketopantoate reductase N-terminal" evidence="10">
    <location>
        <begin position="4"/>
        <end position="153"/>
    </location>
</feature>
<protein>
    <recommendedName>
        <fullName evidence="4 9">2-dehydropantoate 2-reductase</fullName>
        <ecNumber evidence="3 9">1.1.1.169</ecNumber>
    </recommendedName>
    <alternativeName>
        <fullName evidence="7 9">Ketopantoate reductase</fullName>
    </alternativeName>
</protein>
<evidence type="ECO:0000256" key="2">
    <source>
        <dbReference type="ARBA" id="ARBA00007870"/>
    </source>
</evidence>
<gene>
    <name evidence="12" type="ORF">EHQ17_07165</name>
</gene>
<dbReference type="PANTHER" id="PTHR21708">
    <property type="entry name" value="PROBABLE 2-DEHYDROPANTOATE 2-REDUCTASE"/>
    <property type="match status" value="1"/>
</dbReference>
<evidence type="ECO:0000256" key="1">
    <source>
        <dbReference type="ARBA" id="ARBA00004994"/>
    </source>
</evidence>
<evidence type="ECO:0000259" key="10">
    <source>
        <dbReference type="Pfam" id="PF02558"/>
    </source>
</evidence>
<dbReference type="GO" id="GO:0008677">
    <property type="term" value="F:2-dehydropantoate 2-reductase activity"/>
    <property type="evidence" value="ECO:0007669"/>
    <property type="project" value="UniProtKB-EC"/>
</dbReference>
<dbReference type="AlphaFoldDB" id="A0A5F1YDD8"/>
<dbReference type="Pfam" id="PF02558">
    <property type="entry name" value="ApbA"/>
    <property type="match status" value="1"/>
</dbReference>
<name>A0A5F1YDD8_9LEPT</name>
<reference evidence="12" key="1">
    <citation type="journal article" date="2019" name="PLoS Negl. Trop. Dis.">
        <title>Revisiting the worldwide diversity of Leptospira species in the environment.</title>
        <authorList>
            <person name="Vincent A.T."/>
            <person name="Schiettekatte O."/>
            <person name="Bourhy P."/>
            <person name="Veyrier F.J."/>
            <person name="Picardeau M."/>
        </authorList>
    </citation>
    <scope>NUCLEOTIDE SEQUENCE [LARGE SCALE GENOMIC DNA]</scope>
    <source>
        <strain evidence="12">201800299</strain>
    </source>
</reference>
<comment type="caution">
    <text evidence="12">The sequence shown here is derived from an EMBL/GenBank/DDBJ whole genome shotgun (WGS) entry which is preliminary data.</text>
</comment>
<sequence length="309" mass="34695">MFRILILGSGAIAGLYAGKLKQAGCEVHFWVRRNSEELKKNGFRVESIPWGNFEYLPDSAFETKPSNLENYDLVINCLKSLPAISLESILGKTIPPKLPILLLQNGIGIEDPVCSLYPNNEILSGLAFVCANRLKEGVILHLDYGELMIGSWNRSSSPICDTLVRFFRASNVPIQYTESIRAARWKKLMWNAPFNPISVLTGGKNTSEILSLPATRELVIEIMKEVRQLSLLDGAEVLESQIETFVKMTEAMKPYKTSMLLDFEAGRPMEVEAILGNTIRFADRHGTPIPRIRTIYSLLKLADHSERIQ</sequence>
<keyword evidence="13" id="KW-1185">Reference proteome</keyword>
<comment type="pathway">
    <text evidence="1 9">Cofactor biosynthesis; (R)-pantothenate biosynthesis; (R)-pantoate from 3-methyl-2-oxobutanoate: step 2/2.</text>
</comment>
<keyword evidence="5 9" id="KW-0521">NADP</keyword>
<dbReference type="EC" id="1.1.1.169" evidence="3 9"/>
<dbReference type="InterPro" id="IPR013752">
    <property type="entry name" value="KPA_reductase"/>
</dbReference>
<dbReference type="FunFam" id="1.10.1040.10:FF:000017">
    <property type="entry name" value="2-dehydropantoate 2-reductase"/>
    <property type="match status" value="1"/>
</dbReference>
<comment type="similarity">
    <text evidence="2 9">Belongs to the ketopantoate reductase family.</text>
</comment>
<evidence type="ECO:0000256" key="3">
    <source>
        <dbReference type="ARBA" id="ARBA00013014"/>
    </source>
</evidence>
<dbReference type="Proteomes" id="UP000298277">
    <property type="component" value="Unassembled WGS sequence"/>
</dbReference>
<evidence type="ECO:0000313" key="12">
    <source>
        <dbReference type="EMBL" id="TGK35212.1"/>
    </source>
</evidence>
<accession>A0A5F1YDD8</accession>
<dbReference type="InterPro" id="IPR051402">
    <property type="entry name" value="KPR-Related"/>
</dbReference>
<comment type="function">
    <text evidence="9">Catalyzes the NADPH-dependent reduction of ketopantoate into pantoic acid.</text>
</comment>
<dbReference type="Gene3D" id="1.10.1040.10">
    <property type="entry name" value="N-(1-d-carboxylethyl)-l-norvaline Dehydrogenase, domain 2"/>
    <property type="match status" value="1"/>
</dbReference>
<keyword evidence="9" id="KW-0566">Pantothenate biosynthesis</keyword>
<evidence type="ECO:0000313" key="13">
    <source>
        <dbReference type="Proteomes" id="UP000298277"/>
    </source>
</evidence>
<dbReference type="InterPro" id="IPR013328">
    <property type="entry name" value="6PGD_dom2"/>
</dbReference>
<dbReference type="SUPFAM" id="SSF48179">
    <property type="entry name" value="6-phosphogluconate dehydrogenase C-terminal domain-like"/>
    <property type="match status" value="1"/>
</dbReference>
<keyword evidence="6 9" id="KW-0560">Oxidoreductase</keyword>
<evidence type="ECO:0000256" key="5">
    <source>
        <dbReference type="ARBA" id="ARBA00022857"/>
    </source>
</evidence>
<dbReference type="EMBL" id="RQFA01000032">
    <property type="protein sequence ID" value="TGK35212.1"/>
    <property type="molecule type" value="Genomic_DNA"/>
</dbReference>
<dbReference type="OrthoDB" id="9793586at2"/>
<evidence type="ECO:0000259" key="11">
    <source>
        <dbReference type="Pfam" id="PF08546"/>
    </source>
</evidence>
<evidence type="ECO:0000256" key="9">
    <source>
        <dbReference type="RuleBase" id="RU362068"/>
    </source>
</evidence>
<dbReference type="InterPro" id="IPR003710">
    <property type="entry name" value="ApbA"/>
</dbReference>
<comment type="catalytic activity">
    <reaction evidence="8 9">
        <text>(R)-pantoate + NADP(+) = 2-dehydropantoate + NADPH + H(+)</text>
        <dbReference type="Rhea" id="RHEA:16233"/>
        <dbReference type="ChEBI" id="CHEBI:11561"/>
        <dbReference type="ChEBI" id="CHEBI:15378"/>
        <dbReference type="ChEBI" id="CHEBI:15980"/>
        <dbReference type="ChEBI" id="CHEBI:57783"/>
        <dbReference type="ChEBI" id="CHEBI:58349"/>
        <dbReference type="EC" id="1.1.1.169"/>
    </reaction>
</comment>
<dbReference type="RefSeq" id="WP_135592455.1">
    <property type="nucleotide sequence ID" value="NZ_RQEZ01000105.1"/>
</dbReference>
<evidence type="ECO:0000256" key="4">
    <source>
        <dbReference type="ARBA" id="ARBA00019465"/>
    </source>
</evidence>
<dbReference type="NCBIfam" id="TIGR00745">
    <property type="entry name" value="apbA_panE"/>
    <property type="match status" value="1"/>
</dbReference>
<dbReference type="Pfam" id="PF08546">
    <property type="entry name" value="ApbA_C"/>
    <property type="match status" value="1"/>
</dbReference>
<evidence type="ECO:0000256" key="6">
    <source>
        <dbReference type="ARBA" id="ARBA00023002"/>
    </source>
</evidence>
<dbReference type="Gene3D" id="3.40.50.720">
    <property type="entry name" value="NAD(P)-binding Rossmann-like Domain"/>
    <property type="match status" value="1"/>
</dbReference>
<dbReference type="InterPro" id="IPR013332">
    <property type="entry name" value="KPR_N"/>
</dbReference>
<feature type="domain" description="Ketopantoate reductase C-terminal" evidence="11">
    <location>
        <begin position="180"/>
        <end position="301"/>
    </location>
</feature>
<dbReference type="GO" id="GO:0015940">
    <property type="term" value="P:pantothenate biosynthetic process"/>
    <property type="evidence" value="ECO:0007669"/>
    <property type="project" value="UniProtKB-UniPathway"/>
</dbReference>
<evidence type="ECO:0000256" key="7">
    <source>
        <dbReference type="ARBA" id="ARBA00032024"/>
    </source>
</evidence>
<dbReference type="SUPFAM" id="SSF51735">
    <property type="entry name" value="NAD(P)-binding Rossmann-fold domains"/>
    <property type="match status" value="1"/>
</dbReference>
<dbReference type="PANTHER" id="PTHR21708:SF26">
    <property type="entry name" value="2-DEHYDROPANTOATE 2-REDUCTASE"/>
    <property type="match status" value="1"/>
</dbReference>
<dbReference type="InterPro" id="IPR036291">
    <property type="entry name" value="NAD(P)-bd_dom_sf"/>
</dbReference>
<dbReference type="GO" id="GO:0005737">
    <property type="term" value="C:cytoplasm"/>
    <property type="evidence" value="ECO:0007669"/>
    <property type="project" value="TreeGrafter"/>
</dbReference>
<evidence type="ECO:0000256" key="8">
    <source>
        <dbReference type="ARBA" id="ARBA00048793"/>
    </source>
</evidence>